<dbReference type="Gene3D" id="2.40.10.10">
    <property type="entry name" value="Trypsin-like serine proteases"/>
    <property type="match status" value="1"/>
</dbReference>
<dbReference type="PROSITE" id="PS00134">
    <property type="entry name" value="TRYPSIN_HIS"/>
    <property type="match status" value="1"/>
</dbReference>
<evidence type="ECO:0000313" key="3">
    <source>
        <dbReference type="EMBL" id="MEE8659198.1"/>
    </source>
</evidence>
<evidence type="ECO:0000256" key="1">
    <source>
        <dbReference type="SAM" id="SignalP"/>
    </source>
</evidence>
<dbReference type="EMBL" id="JAWJZY010000003">
    <property type="protein sequence ID" value="MEE8659198.1"/>
    <property type="molecule type" value="Genomic_DNA"/>
</dbReference>
<sequence length="192" mass="21395">MRMKRRTRWHNMVATLVGGLAVASLPGRAVAEPDGLRPVHFDKRHRVDVTQPPWRVMGRLQTELGTRCTGFLIAPNVVMTAAHCLWLAESGHFTRPHSVHFLRAYHRGHYAAEARAIHIIIAPGFDPTRAIATAQADRATIVLERPMVTSADIPPILTPRAGMMRRLWVMNRTSPKLHAATRVATSRPCRAG</sequence>
<gene>
    <name evidence="3" type="ORF">DOFOFD_09255</name>
</gene>
<keyword evidence="4" id="KW-1185">Reference proteome</keyword>
<accession>A0ABU7U3Y4</accession>
<dbReference type="Pfam" id="PF00089">
    <property type="entry name" value="Trypsin"/>
    <property type="match status" value="1"/>
</dbReference>
<proteinExistence type="predicted"/>
<keyword evidence="1" id="KW-0732">Signal</keyword>
<evidence type="ECO:0000313" key="4">
    <source>
        <dbReference type="Proteomes" id="UP001312908"/>
    </source>
</evidence>
<dbReference type="SUPFAM" id="SSF50494">
    <property type="entry name" value="Trypsin-like serine proteases"/>
    <property type="match status" value="1"/>
</dbReference>
<dbReference type="InterPro" id="IPR009003">
    <property type="entry name" value="Peptidase_S1_PA"/>
</dbReference>
<feature type="signal peptide" evidence="1">
    <location>
        <begin position="1"/>
        <end position="31"/>
    </location>
</feature>
<comment type="caution">
    <text evidence="3">The sequence shown here is derived from an EMBL/GenBank/DDBJ whole genome shotgun (WGS) entry which is preliminary data.</text>
</comment>
<dbReference type="InterPro" id="IPR018114">
    <property type="entry name" value="TRYPSIN_HIS"/>
</dbReference>
<dbReference type="InterPro" id="IPR043504">
    <property type="entry name" value="Peptidase_S1_PA_chymotrypsin"/>
</dbReference>
<dbReference type="Proteomes" id="UP001312908">
    <property type="component" value="Unassembled WGS sequence"/>
</dbReference>
<feature type="domain" description="Peptidase S1" evidence="2">
    <location>
        <begin position="50"/>
        <end position="162"/>
    </location>
</feature>
<feature type="chain" id="PRO_5045922814" description="Peptidase S1 domain-containing protein" evidence="1">
    <location>
        <begin position="32"/>
        <end position="192"/>
    </location>
</feature>
<reference evidence="3 4" key="1">
    <citation type="submission" date="2023-10" db="EMBL/GenBank/DDBJ databases">
        <title>Sorlinia euscelidii gen. nov., sp. nov., an acetic acid bacteria isolated from the gut of Euscelidius variegatus emitter.</title>
        <authorList>
            <person name="Michoud G."/>
            <person name="Marasco R."/>
            <person name="Seferji K."/>
            <person name="Gonella E."/>
            <person name="Garuglieri E."/>
            <person name="Alma A."/>
            <person name="Mapelli F."/>
            <person name="Borin S."/>
            <person name="Daffonchio D."/>
            <person name="Crotti E."/>
        </authorList>
    </citation>
    <scope>NUCLEOTIDE SEQUENCE [LARGE SCALE GENOMIC DNA]</scope>
    <source>
        <strain evidence="3 4">EV16P</strain>
    </source>
</reference>
<name>A0ABU7U3Y4_9PROT</name>
<organism evidence="3 4">
    <name type="scientific">Sorlinia euscelidii</name>
    <dbReference type="NCBI Taxonomy" id="3081148"/>
    <lineage>
        <taxon>Bacteria</taxon>
        <taxon>Pseudomonadati</taxon>
        <taxon>Pseudomonadota</taxon>
        <taxon>Alphaproteobacteria</taxon>
        <taxon>Acetobacterales</taxon>
        <taxon>Acetobacteraceae</taxon>
        <taxon>Sorlinia</taxon>
    </lineage>
</organism>
<evidence type="ECO:0000259" key="2">
    <source>
        <dbReference type="Pfam" id="PF00089"/>
    </source>
</evidence>
<protein>
    <recommendedName>
        <fullName evidence="2">Peptidase S1 domain-containing protein</fullName>
    </recommendedName>
</protein>
<dbReference type="InterPro" id="IPR001254">
    <property type="entry name" value="Trypsin_dom"/>
</dbReference>